<feature type="domain" description="Disease resistance R13L4/SHOC-2-like LRR" evidence="10">
    <location>
        <begin position="806"/>
        <end position="1116"/>
    </location>
</feature>
<comment type="similarity">
    <text evidence="1">Belongs to the disease resistance NB-LRR family.</text>
</comment>
<comment type="caution">
    <text evidence="11">The sequence shown here is derived from an EMBL/GenBank/DDBJ whole genome shotgun (WGS) entry which is preliminary data.</text>
</comment>
<feature type="region of interest" description="Disordered" evidence="7">
    <location>
        <begin position="273"/>
        <end position="299"/>
    </location>
</feature>
<dbReference type="Pfam" id="PF23598">
    <property type="entry name" value="LRR_14"/>
    <property type="match status" value="1"/>
</dbReference>
<reference evidence="11" key="2">
    <citation type="submission" date="2020-10" db="EMBL/GenBank/DDBJ databases">
        <authorList>
            <person name="Cooper E.A."/>
            <person name="Brenton Z.W."/>
            <person name="Flinn B.S."/>
            <person name="Jenkins J."/>
            <person name="Shu S."/>
            <person name="Flowers D."/>
            <person name="Luo F."/>
            <person name="Wang Y."/>
            <person name="Xia P."/>
            <person name="Barry K."/>
            <person name="Daum C."/>
            <person name="Lipzen A."/>
            <person name="Yoshinaga Y."/>
            <person name="Schmutz J."/>
            <person name="Saski C."/>
            <person name="Vermerris W."/>
            <person name="Kresovich S."/>
        </authorList>
    </citation>
    <scope>NUCLEOTIDE SEQUENCE</scope>
</reference>
<keyword evidence="5" id="KW-0611">Plant defense</keyword>
<dbReference type="FunFam" id="1.10.10.10:FF:000322">
    <property type="entry name" value="Probable disease resistance protein At1g63360"/>
    <property type="match status" value="1"/>
</dbReference>
<dbReference type="GO" id="GO:0042742">
    <property type="term" value="P:defense response to bacterium"/>
    <property type="evidence" value="ECO:0007669"/>
    <property type="project" value="UniProtKB-ARBA"/>
</dbReference>
<dbReference type="Proteomes" id="UP000807115">
    <property type="component" value="Chromosome 9"/>
</dbReference>
<organism evidence="11 12">
    <name type="scientific">Sorghum bicolor</name>
    <name type="common">Sorghum</name>
    <name type="synonym">Sorghum vulgare</name>
    <dbReference type="NCBI Taxonomy" id="4558"/>
    <lineage>
        <taxon>Eukaryota</taxon>
        <taxon>Viridiplantae</taxon>
        <taxon>Streptophyta</taxon>
        <taxon>Embryophyta</taxon>
        <taxon>Tracheophyta</taxon>
        <taxon>Spermatophyta</taxon>
        <taxon>Magnoliopsida</taxon>
        <taxon>Liliopsida</taxon>
        <taxon>Poales</taxon>
        <taxon>Poaceae</taxon>
        <taxon>PACMAD clade</taxon>
        <taxon>Panicoideae</taxon>
        <taxon>Andropogonodae</taxon>
        <taxon>Andropogoneae</taxon>
        <taxon>Sorghinae</taxon>
        <taxon>Sorghum</taxon>
    </lineage>
</organism>
<dbReference type="GO" id="GO:0000166">
    <property type="term" value="F:nucleotide binding"/>
    <property type="evidence" value="ECO:0007669"/>
    <property type="project" value="UniProtKB-KW"/>
</dbReference>
<dbReference type="InterPro" id="IPR036388">
    <property type="entry name" value="WH-like_DNA-bd_sf"/>
</dbReference>
<dbReference type="AlphaFoldDB" id="A0A921U3L0"/>
<dbReference type="InterPro" id="IPR041118">
    <property type="entry name" value="Rx_N"/>
</dbReference>
<dbReference type="Gene3D" id="3.80.10.10">
    <property type="entry name" value="Ribonuclease Inhibitor"/>
    <property type="match status" value="2"/>
</dbReference>
<evidence type="ECO:0000256" key="2">
    <source>
        <dbReference type="ARBA" id="ARBA00022614"/>
    </source>
</evidence>
<dbReference type="Gene3D" id="1.10.10.10">
    <property type="entry name" value="Winged helix-like DNA-binding domain superfamily/Winged helix DNA-binding domain"/>
    <property type="match status" value="1"/>
</dbReference>
<evidence type="ECO:0000259" key="10">
    <source>
        <dbReference type="Pfam" id="PF23598"/>
    </source>
</evidence>
<dbReference type="InterPro" id="IPR055414">
    <property type="entry name" value="LRR_R13L4/SHOC2-like"/>
</dbReference>
<dbReference type="GO" id="GO:0002758">
    <property type="term" value="P:innate immune response-activating signaling pathway"/>
    <property type="evidence" value="ECO:0007669"/>
    <property type="project" value="UniProtKB-ARBA"/>
</dbReference>
<name>A0A921U3L0_SORBI</name>
<dbReference type="InterPro" id="IPR058922">
    <property type="entry name" value="WHD_DRP"/>
</dbReference>
<dbReference type="CDD" id="cd14798">
    <property type="entry name" value="RX-CC_like"/>
    <property type="match status" value="1"/>
</dbReference>
<evidence type="ECO:0000256" key="6">
    <source>
        <dbReference type="ARBA" id="ARBA00023054"/>
    </source>
</evidence>
<evidence type="ECO:0000256" key="4">
    <source>
        <dbReference type="ARBA" id="ARBA00022741"/>
    </source>
</evidence>
<keyword evidence="6" id="KW-0175">Coiled coil</keyword>
<evidence type="ECO:0008006" key="13">
    <source>
        <dbReference type="Google" id="ProtNLM"/>
    </source>
</evidence>
<dbReference type="InterPro" id="IPR027417">
    <property type="entry name" value="P-loop_NTPase"/>
</dbReference>
<evidence type="ECO:0000259" key="9">
    <source>
        <dbReference type="Pfam" id="PF23559"/>
    </source>
</evidence>
<sequence length="1259" mass="144483">MAEQAVTAVSSLLSIISSEARLLGGVRDDVRYIKEEMESMAGFLEYLARTAPPGGKHDELVSTWMHQVRLLAQDCRDCVGLYLYRRDPEIHRVRGHFWWLFWLPHKMAAQHHAAIQLRRLKDRAREVSDRRLRYGATMMPRQVALAAAEASSSSASGSGGYAGDEDDDDDDGGDNHTTASDHSRRRRSGCFLLEPPTLDDYFQEKLREWIHKVTEEEIDDAVSLAHQTLVVPGTYYHRSISVDIPAVHIKFTPLRPKDILYYILWELQHAKPQSQTQQLQGTGSPGNEEEEEEEEEERHLDWLDDGYRRLEIMDRKKRLLGEIKTRIARMKVYQKLEKIEKGIREGQPMNKGVDQLEDLKNLELEVLLPLLHQSAAAVAQQGHVRNKVMNKLAASYGNIITETANKLKRLMEVEGAVTVQQQTHPICLEDSRYELILLDVFPVTSSSKPLQTKEATKTTTKTLSEHQIKEMIHEAKQEILRELQKGKYDKNQATEYDVEEIVHKIEIINRELKEQLIQDIVNRIKDHLKDETPLIILKIDDREMDGSTWKETTNALNLLQCDADALIIMNTKNIQQAKEYCYPRQEPIYYTLAGLYQDTVLKLTSQQKDGDYYKKSQVLRDILDECEPYELCMKIFTHALYAKPKRSNEELHKLHSALKVSPKSLQRVAKKMFKFSYNDLPKEHRSCLLYLAIFPQGHKIRRSTLIGRWVVEGLITKEDWPTSVHQAERCFDMLIDRWLLYPCDISASGKVKSCMVGDLVHGFITKIARKQHIVETRLSHHLAHHFSIFNDIELRGSDKIDTFLQSISKSSKWSMLKVLDIEGFQYLKENNYLKGICSNILLLKYLSLRGTDVTQLPREINNLQELEVLDIRQTMIPASATKYLVLLKLKRLLAGTNGFGVRVPYKIGKMVNMEVLSNVKASPIGRELIDIGNLWKLQKLGVVVEDKDRPLRNLLRAISDLHECLLSLSITLPTTGYDGTPSHEELPASPLRLRYPPKLLESLSISGTTNKGRLLPLLAKDLHHQLAKVTLSSTSLNQEDLKVLAKLTMLLCLKLENIACTESMLTFKKNEFQNLNYFVLQGSSLTEILFEEGATPELKKIILSLTNIEYVSGVKGLTKLEELVFNNNRTNSSGYIAGASRYTYPRQETKYPQPRALGQNMLWKRSTPYLQKIVWTYTNMQSLSGINKLPKLKDLEFNGGAVPVEVEEAINKLKERTHFDFKHNKLKNQEQAKGYATEEEEDDDDYDDARFPFCWKKKV</sequence>
<dbReference type="InterPro" id="IPR032675">
    <property type="entry name" value="LRR_dom_sf"/>
</dbReference>
<feature type="domain" description="Disease resistance protein winged helix" evidence="9">
    <location>
        <begin position="693"/>
        <end position="764"/>
    </location>
</feature>
<dbReference type="SUPFAM" id="SSF52540">
    <property type="entry name" value="P-loop containing nucleoside triphosphate hydrolases"/>
    <property type="match status" value="1"/>
</dbReference>
<dbReference type="Pfam" id="PF23559">
    <property type="entry name" value="WHD_DRP"/>
    <property type="match status" value="1"/>
</dbReference>
<evidence type="ECO:0000256" key="1">
    <source>
        <dbReference type="ARBA" id="ARBA00008894"/>
    </source>
</evidence>
<protein>
    <recommendedName>
        <fullName evidence="13">Rx N-terminal domain-containing protein</fullName>
    </recommendedName>
</protein>
<evidence type="ECO:0000313" key="11">
    <source>
        <dbReference type="EMBL" id="KAG0516731.1"/>
    </source>
</evidence>
<accession>A0A921U3L0</accession>
<dbReference type="InterPro" id="IPR044974">
    <property type="entry name" value="Disease_R_plants"/>
</dbReference>
<evidence type="ECO:0000256" key="7">
    <source>
        <dbReference type="SAM" id="MobiDB-lite"/>
    </source>
</evidence>
<evidence type="ECO:0000313" key="12">
    <source>
        <dbReference type="Proteomes" id="UP000807115"/>
    </source>
</evidence>
<dbReference type="InterPro" id="IPR038005">
    <property type="entry name" value="RX-like_CC"/>
</dbReference>
<proteinExistence type="inferred from homology"/>
<feature type="region of interest" description="Disordered" evidence="7">
    <location>
        <begin position="145"/>
        <end position="185"/>
    </location>
</feature>
<reference evidence="11" key="1">
    <citation type="journal article" date="2019" name="BMC Genomics">
        <title>A new reference genome for Sorghum bicolor reveals high levels of sequence similarity between sweet and grain genotypes: implications for the genetics of sugar metabolism.</title>
        <authorList>
            <person name="Cooper E.A."/>
            <person name="Brenton Z.W."/>
            <person name="Flinn B.S."/>
            <person name="Jenkins J."/>
            <person name="Shu S."/>
            <person name="Flowers D."/>
            <person name="Luo F."/>
            <person name="Wang Y."/>
            <person name="Xia P."/>
            <person name="Barry K."/>
            <person name="Daum C."/>
            <person name="Lipzen A."/>
            <person name="Yoshinaga Y."/>
            <person name="Schmutz J."/>
            <person name="Saski C."/>
            <person name="Vermerris W."/>
            <person name="Kresovich S."/>
        </authorList>
    </citation>
    <scope>NUCLEOTIDE SEQUENCE</scope>
</reference>
<gene>
    <name evidence="11" type="ORF">BDA96_09G028700</name>
</gene>
<dbReference type="EMBL" id="CM027688">
    <property type="protein sequence ID" value="KAG0516731.1"/>
    <property type="molecule type" value="Genomic_DNA"/>
</dbReference>
<feature type="compositionally biased region" description="Low complexity" evidence="7">
    <location>
        <begin position="273"/>
        <end position="282"/>
    </location>
</feature>
<evidence type="ECO:0000259" key="8">
    <source>
        <dbReference type="Pfam" id="PF18052"/>
    </source>
</evidence>
<dbReference type="PANTHER" id="PTHR23155:SF1062">
    <property type="entry name" value="OS11G0579400 PROTEIN"/>
    <property type="match status" value="1"/>
</dbReference>
<dbReference type="PANTHER" id="PTHR23155">
    <property type="entry name" value="DISEASE RESISTANCE PROTEIN RP"/>
    <property type="match status" value="1"/>
</dbReference>
<evidence type="ECO:0000256" key="3">
    <source>
        <dbReference type="ARBA" id="ARBA00022737"/>
    </source>
</evidence>
<keyword evidence="2" id="KW-0433">Leucine-rich repeat</keyword>
<feature type="compositionally biased region" description="Low complexity" evidence="7">
    <location>
        <begin position="146"/>
        <end position="156"/>
    </location>
</feature>
<dbReference type="Gene3D" id="1.20.5.4130">
    <property type="match status" value="1"/>
</dbReference>
<feature type="compositionally biased region" description="Acidic residues" evidence="7">
    <location>
        <begin position="287"/>
        <end position="296"/>
    </location>
</feature>
<keyword evidence="3" id="KW-0677">Repeat</keyword>
<keyword evidence="4" id="KW-0547">Nucleotide-binding</keyword>
<dbReference type="SUPFAM" id="SSF52058">
    <property type="entry name" value="L domain-like"/>
    <property type="match status" value="1"/>
</dbReference>
<dbReference type="Pfam" id="PF18052">
    <property type="entry name" value="Rx_N"/>
    <property type="match status" value="1"/>
</dbReference>
<dbReference type="GO" id="GO:0009626">
    <property type="term" value="P:plant-type hypersensitive response"/>
    <property type="evidence" value="ECO:0007669"/>
    <property type="project" value="UniProtKB-ARBA"/>
</dbReference>
<feature type="domain" description="Disease resistance N-terminal" evidence="8">
    <location>
        <begin position="8"/>
        <end position="87"/>
    </location>
</feature>
<feature type="compositionally biased region" description="Acidic residues" evidence="7">
    <location>
        <begin position="163"/>
        <end position="172"/>
    </location>
</feature>
<evidence type="ECO:0000256" key="5">
    <source>
        <dbReference type="ARBA" id="ARBA00022821"/>
    </source>
</evidence>